<feature type="region of interest" description="Disordered" evidence="1">
    <location>
        <begin position="1"/>
        <end position="167"/>
    </location>
</feature>
<dbReference type="AlphaFoldDB" id="A0AB34GKS0"/>
<evidence type="ECO:0000313" key="2">
    <source>
        <dbReference type="EMBL" id="KAJ8779360.1"/>
    </source>
</evidence>
<organism evidence="2 3">
    <name type="scientific">Eschrichtius robustus</name>
    <name type="common">California gray whale</name>
    <name type="synonym">Eschrichtius gibbosus</name>
    <dbReference type="NCBI Taxonomy" id="9764"/>
    <lineage>
        <taxon>Eukaryota</taxon>
        <taxon>Metazoa</taxon>
        <taxon>Chordata</taxon>
        <taxon>Craniata</taxon>
        <taxon>Vertebrata</taxon>
        <taxon>Euteleostomi</taxon>
        <taxon>Mammalia</taxon>
        <taxon>Eutheria</taxon>
        <taxon>Laurasiatheria</taxon>
        <taxon>Artiodactyla</taxon>
        <taxon>Whippomorpha</taxon>
        <taxon>Cetacea</taxon>
        <taxon>Mysticeti</taxon>
        <taxon>Eschrichtiidae</taxon>
        <taxon>Eschrichtius</taxon>
    </lineage>
</organism>
<accession>A0AB34GKS0</accession>
<feature type="compositionally biased region" description="Basic residues" evidence="1">
    <location>
        <begin position="88"/>
        <end position="98"/>
    </location>
</feature>
<dbReference type="EMBL" id="JAIQCJ010002225">
    <property type="protein sequence ID" value="KAJ8779360.1"/>
    <property type="molecule type" value="Genomic_DNA"/>
</dbReference>
<keyword evidence="3" id="KW-1185">Reference proteome</keyword>
<evidence type="ECO:0000313" key="3">
    <source>
        <dbReference type="Proteomes" id="UP001159641"/>
    </source>
</evidence>
<feature type="compositionally biased region" description="Basic and acidic residues" evidence="1">
    <location>
        <begin position="103"/>
        <end position="132"/>
    </location>
</feature>
<proteinExistence type="predicted"/>
<sequence length="167" mass="18461">MEPEFHTHCYPSHSPSNPSLGLKPRTPSATRKEKSPFPPKQGPPSPSGLDKGERGLRVRSGVGCPSGTPGAERRHGRKHARTQGLPYLRRRPRSHLHLQRGQPRRDAASLSVIRRDLHRPGEDAGAGRERVVKLTPGNRRKIREALALPRPGDRGVSQGRPYRESPG</sequence>
<name>A0AB34GKS0_ESCRO</name>
<comment type="caution">
    <text evidence="2">The sequence shown here is derived from an EMBL/GenBank/DDBJ whole genome shotgun (WGS) entry which is preliminary data.</text>
</comment>
<dbReference type="Proteomes" id="UP001159641">
    <property type="component" value="Unassembled WGS sequence"/>
</dbReference>
<evidence type="ECO:0000256" key="1">
    <source>
        <dbReference type="SAM" id="MobiDB-lite"/>
    </source>
</evidence>
<gene>
    <name evidence="2" type="ORF">J1605_012649</name>
</gene>
<feature type="compositionally biased region" description="Pro residues" evidence="1">
    <location>
        <begin position="36"/>
        <end position="46"/>
    </location>
</feature>
<protein>
    <submittedName>
        <fullName evidence="2">Uncharacterized protein</fullName>
    </submittedName>
</protein>
<reference evidence="2 3" key="1">
    <citation type="submission" date="2022-11" db="EMBL/GenBank/DDBJ databases">
        <title>Whole genome sequence of Eschrichtius robustus ER-17-0199.</title>
        <authorList>
            <person name="Bruniche-Olsen A."/>
            <person name="Black A.N."/>
            <person name="Fields C.J."/>
            <person name="Walden K."/>
            <person name="Dewoody J.A."/>
        </authorList>
    </citation>
    <scope>NUCLEOTIDE SEQUENCE [LARGE SCALE GENOMIC DNA]</scope>
    <source>
        <strain evidence="2">ER-17-0199</strain>
        <tissue evidence="2">Blubber</tissue>
    </source>
</reference>